<dbReference type="PROSITE" id="PS50850">
    <property type="entry name" value="MFS"/>
    <property type="match status" value="1"/>
</dbReference>
<reference evidence="6" key="1">
    <citation type="journal article" date="2021" name="Nat. Commun.">
        <title>Genetic determinants of endophytism in the Arabidopsis root mycobiome.</title>
        <authorList>
            <person name="Mesny F."/>
            <person name="Miyauchi S."/>
            <person name="Thiergart T."/>
            <person name="Pickel B."/>
            <person name="Atanasova L."/>
            <person name="Karlsson M."/>
            <person name="Huettel B."/>
            <person name="Barry K.W."/>
            <person name="Haridas S."/>
            <person name="Chen C."/>
            <person name="Bauer D."/>
            <person name="Andreopoulos W."/>
            <person name="Pangilinan J."/>
            <person name="LaButti K."/>
            <person name="Riley R."/>
            <person name="Lipzen A."/>
            <person name="Clum A."/>
            <person name="Drula E."/>
            <person name="Henrissat B."/>
            <person name="Kohler A."/>
            <person name="Grigoriev I.V."/>
            <person name="Martin F.M."/>
            <person name="Hacquard S."/>
        </authorList>
    </citation>
    <scope>NUCLEOTIDE SEQUENCE</scope>
    <source>
        <strain evidence="6">MPI-CAGE-CH-0230</strain>
    </source>
</reference>
<dbReference type="EMBL" id="JAGTJQ010000010">
    <property type="protein sequence ID" value="KAH7020842.1"/>
    <property type="molecule type" value="Genomic_DNA"/>
</dbReference>
<feature type="transmembrane region" description="Helical" evidence="4">
    <location>
        <begin position="372"/>
        <end position="392"/>
    </location>
</feature>
<feature type="transmembrane region" description="Helical" evidence="4">
    <location>
        <begin position="53"/>
        <end position="73"/>
    </location>
</feature>
<feature type="transmembrane region" description="Helical" evidence="4">
    <location>
        <begin position="169"/>
        <end position="191"/>
    </location>
</feature>
<feature type="transmembrane region" description="Helical" evidence="4">
    <location>
        <begin position="12"/>
        <end position="33"/>
    </location>
</feature>
<dbReference type="GeneID" id="70184743"/>
<name>A0A9P8XVR5_9PEZI</name>
<evidence type="ECO:0000313" key="6">
    <source>
        <dbReference type="EMBL" id="KAH7020842.1"/>
    </source>
</evidence>
<feature type="domain" description="Major facilitator superfamily (MFS) profile" evidence="5">
    <location>
        <begin position="11"/>
        <end position="434"/>
    </location>
</feature>
<dbReference type="PANTHER" id="PTHR11360:SF250">
    <property type="entry name" value="MFS-TYPE TRANSPORTER AFUA_1G00970"/>
    <property type="match status" value="1"/>
</dbReference>
<dbReference type="SUPFAM" id="SSF103473">
    <property type="entry name" value="MFS general substrate transporter"/>
    <property type="match status" value="1"/>
</dbReference>
<evidence type="ECO:0000256" key="3">
    <source>
        <dbReference type="SAM" id="MobiDB-lite"/>
    </source>
</evidence>
<evidence type="ECO:0000256" key="1">
    <source>
        <dbReference type="ARBA" id="ARBA00004141"/>
    </source>
</evidence>
<dbReference type="GO" id="GO:0016020">
    <property type="term" value="C:membrane"/>
    <property type="evidence" value="ECO:0007669"/>
    <property type="project" value="UniProtKB-SubCell"/>
</dbReference>
<dbReference type="Proteomes" id="UP000756346">
    <property type="component" value="Unassembled WGS sequence"/>
</dbReference>
<keyword evidence="4" id="KW-1133">Transmembrane helix</keyword>
<dbReference type="RefSeq" id="XP_046007043.1">
    <property type="nucleotide sequence ID" value="XM_046155197.1"/>
</dbReference>
<comment type="subcellular location">
    <subcellularLocation>
        <location evidence="1">Membrane</location>
        <topology evidence="1">Multi-pass membrane protein</topology>
    </subcellularLocation>
</comment>
<feature type="transmembrane region" description="Helical" evidence="4">
    <location>
        <begin position="336"/>
        <end position="360"/>
    </location>
</feature>
<feature type="transmembrane region" description="Helical" evidence="4">
    <location>
        <begin position="313"/>
        <end position="330"/>
    </location>
</feature>
<comment type="similarity">
    <text evidence="2">Belongs to the major facilitator superfamily. Monocarboxylate porter (TC 2.A.1.13) family.</text>
</comment>
<dbReference type="InterPro" id="IPR011701">
    <property type="entry name" value="MFS"/>
</dbReference>
<dbReference type="AlphaFoldDB" id="A0A9P8XVR5"/>
<dbReference type="Pfam" id="PF07690">
    <property type="entry name" value="MFS_1"/>
    <property type="match status" value="1"/>
</dbReference>
<feature type="transmembrane region" description="Helical" evidence="4">
    <location>
        <begin position="102"/>
        <end position="125"/>
    </location>
</feature>
<dbReference type="Gene3D" id="1.20.1250.20">
    <property type="entry name" value="MFS general substrate transporter like domains"/>
    <property type="match status" value="1"/>
</dbReference>
<proteinExistence type="inferred from homology"/>
<accession>A0A9P8XVR5</accession>
<dbReference type="InterPro" id="IPR036259">
    <property type="entry name" value="MFS_trans_sf"/>
</dbReference>
<gene>
    <name evidence="6" type="ORF">B0I36DRAFT_333266</name>
</gene>
<feature type="transmembrane region" description="Helical" evidence="4">
    <location>
        <begin position="250"/>
        <end position="272"/>
    </location>
</feature>
<dbReference type="InterPro" id="IPR050327">
    <property type="entry name" value="Proton-linked_MCT"/>
</dbReference>
<protein>
    <submittedName>
        <fullName evidence="6">Major facilitator superfamily transporter</fullName>
    </submittedName>
</protein>
<comment type="caution">
    <text evidence="6">The sequence shown here is derived from an EMBL/GenBank/DDBJ whole genome shotgun (WGS) entry which is preliminary data.</text>
</comment>
<feature type="transmembrane region" description="Helical" evidence="4">
    <location>
        <begin position="137"/>
        <end position="157"/>
    </location>
</feature>
<sequence length="434" mass="45528">MSEAPKTTVRAWLALAGGAVALFCTVGFLNAFGVFQEYYSTYLPGRSPSDISWIGSLSIFLLYSISPLGGTLVDKMGPTIPLCVGSVGLVLSLFMTSLCTQYWQLILAQALLLGISASLVFCPPLGVVMRHMPHRRGLAMGLTVGGSSIGGIIWPIMLQQLLNKDGVSFGWTIRAIAFTMIPLLAFACVFVREPSRKPPAAPATTIAVIEKTAGQAATTDEPAEAGSSTDESPSQKHVESRTAFLRKPAYMLLCAGLSLTCLGLFTPLFYISKYAIAEGQPTSTAFYLLAAVNAASLFGRLVPGYLADTLGHFNLLIISTLSSGLVGFVWTKATTLAGLIVWSMAYGFTSGAVMSLQGACAGKLAPPQAQGIAVGVMMGFLSISSLIGTPISGQILSRAGYLALSAWTGATLLAGGAVTGAARFTVHRELLARY</sequence>
<dbReference type="InterPro" id="IPR020846">
    <property type="entry name" value="MFS_dom"/>
</dbReference>
<dbReference type="OrthoDB" id="6499973at2759"/>
<dbReference type="GO" id="GO:0022857">
    <property type="term" value="F:transmembrane transporter activity"/>
    <property type="evidence" value="ECO:0007669"/>
    <property type="project" value="InterPro"/>
</dbReference>
<evidence type="ECO:0000259" key="5">
    <source>
        <dbReference type="PROSITE" id="PS50850"/>
    </source>
</evidence>
<feature type="transmembrane region" description="Helical" evidence="4">
    <location>
        <begin position="404"/>
        <end position="426"/>
    </location>
</feature>
<evidence type="ECO:0000313" key="7">
    <source>
        <dbReference type="Proteomes" id="UP000756346"/>
    </source>
</evidence>
<keyword evidence="4" id="KW-0812">Transmembrane</keyword>
<feature type="region of interest" description="Disordered" evidence="3">
    <location>
        <begin position="215"/>
        <end position="237"/>
    </location>
</feature>
<keyword evidence="7" id="KW-1185">Reference proteome</keyword>
<evidence type="ECO:0000256" key="4">
    <source>
        <dbReference type="SAM" id="Phobius"/>
    </source>
</evidence>
<organism evidence="6 7">
    <name type="scientific">Microdochium trichocladiopsis</name>
    <dbReference type="NCBI Taxonomy" id="1682393"/>
    <lineage>
        <taxon>Eukaryota</taxon>
        <taxon>Fungi</taxon>
        <taxon>Dikarya</taxon>
        <taxon>Ascomycota</taxon>
        <taxon>Pezizomycotina</taxon>
        <taxon>Sordariomycetes</taxon>
        <taxon>Xylariomycetidae</taxon>
        <taxon>Xylariales</taxon>
        <taxon>Microdochiaceae</taxon>
        <taxon>Microdochium</taxon>
    </lineage>
</organism>
<dbReference type="PANTHER" id="PTHR11360">
    <property type="entry name" value="MONOCARBOXYLATE TRANSPORTER"/>
    <property type="match status" value="1"/>
</dbReference>
<feature type="transmembrane region" description="Helical" evidence="4">
    <location>
        <begin position="80"/>
        <end position="96"/>
    </location>
</feature>
<keyword evidence="4" id="KW-0472">Membrane</keyword>
<evidence type="ECO:0000256" key="2">
    <source>
        <dbReference type="ARBA" id="ARBA00006727"/>
    </source>
</evidence>